<evidence type="ECO:0000313" key="5">
    <source>
        <dbReference type="EMBL" id="SEF58700.1"/>
    </source>
</evidence>
<sequence length="390" mass="42978">MSDACRFGIEEEYFLSNAANRSIARKVSSKFIAAAQAAFPDEVQREMLQSQIEVATPVCETMEEARRSLATLRTGLANLALEHEMLLLACGTHPSAIWSRQRATDASRYDKLMRDLQMLGSRNQLCGLHVHVEVDDADQRIRLMSRMLPFLPLLLALSTSSPFWQGQRTGLLGYRLSAYAELPRTGLPELFTEPDDYRAYVETLVEAGAIKDASYIWWAIRPSEKHPTLELRIADSCTRLDDTLAIAALYRCLVRHLLRKPKLNTGLTAASRAIAAENLWRAQRYGIHGGLICAESRSMRTVPDIVDELVEQLSDDAAALGCLPELAACKAIASNGTSADVQLAVYEEARTREGGQAAGLAAVVDWIASETRLDRAALPKGEAVSLRHAV</sequence>
<dbReference type="OrthoDB" id="9769628at2"/>
<dbReference type="RefSeq" id="WP_103870913.1">
    <property type="nucleotide sequence ID" value="NZ_FNUY01000001.1"/>
</dbReference>
<comment type="similarity">
    <text evidence="4">Belongs to the glutamate--cysteine ligase type 2 family. YbdK subfamily.</text>
</comment>
<dbReference type="HAMAP" id="MF_01609">
    <property type="entry name" value="Glu_cys_ligase_2"/>
    <property type="match status" value="1"/>
</dbReference>
<dbReference type="InterPro" id="IPR006336">
    <property type="entry name" value="GCS2"/>
</dbReference>
<gene>
    <name evidence="5" type="ORF">SAMN04488115_101554</name>
</gene>
<dbReference type="InterPro" id="IPR014746">
    <property type="entry name" value="Gln_synth/guanido_kin_cat_dom"/>
</dbReference>
<comment type="catalytic activity">
    <reaction evidence="4">
        <text>L-cysteine + L-glutamate + ATP = gamma-L-glutamyl-L-cysteine + ADP + phosphate + H(+)</text>
        <dbReference type="Rhea" id="RHEA:13285"/>
        <dbReference type="ChEBI" id="CHEBI:15378"/>
        <dbReference type="ChEBI" id="CHEBI:29985"/>
        <dbReference type="ChEBI" id="CHEBI:30616"/>
        <dbReference type="ChEBI" id="CHEBI:35235"/>
        <dbReference type="ChEBI" id="CHEBI:43474"/>
        <dbReference type="ChEBI" id="CHEBI:58173"/>
        <dbReference type="ChEBI" id="CHEBI:456216"/>
        <dbReference type="EC" id="6.3.2.2"/>
    </reaction>
</comment>
<dbReference type="EMBL" id="FNUY01000001">
    <property type="protein sequence ID" value="SEF58700.1"/>
    <property type="molecule type" value="Genomic_DNA"/>
</dbReference>
<reference evidence="5 6" key="1">
    <citation type="submission" date="2016-10" db="EMBL/GenBank/DDBJ databases">
        <authorList>
            <person name="de Groot N.N."/>
        </authorList>
    </citation>
    <scope>NUCLEOTIDE SEQUENCE [LARGE SCALE GENOMIC DNA]</scope>
    <source>
        <strain evidence="5 6">DSM 26656</strain>
    </source>
</reference>
<dbReference type="NCBIfam" id="NF010039">
    <property type="entry name" value="PRK13515.1"/>
    <property type="match status" value="1"/>
</dbReference>
<keyword evidence="2 4" id="KW-0547">Nucleotide-binding</keyword>
<dbReference type="GO" id="GO:0005524">
    <property type="term" value="F:ATP binding"/>
    <property type="evidence" value="ECO:0007669"/>
    <property type="project" value="UniProtKB-KW"/>
</dbReference>
<dbReference type="InterPro" id="IPR050141">
    <property type="entry name" value="GCL_type2/YbdK_subfam"/>
</dbReference>
<name>A0A1H5T7C5_9HYPH</name>
<dbReference type="Pfam" id="PF04107">
    <property type="entry name" value="GCS2"/>
    <property type="match status" value="1"/>
</dbReference>
<evidence type="ECO:0000256" key="2">
    <source>
        <dbReference type="ARBA" id="ARBA00022741"/>
    </source>
</evidence>
<keyword evidence="6" id="KW-1185">Reference proteome</keyword>
<dbReference type="Proteomes" id="UP000236743">
    <property type="component" value="Unassembled WGS sequence"/>
</dbReference>
<dbReference type="Gene3D" id="3.30.590.20">
    <property type="match status" value="1"/>
</dbReference>
<accession>A0A1H5T7C5</accession>
<dbReference type="EC" id="6.3.2.2" evidence="4"/>
<dbReference type="NCBIfam" id="TIGR02050">
    <property type="entry name" value="gshA_cyan_rel"/>
    <property type="match status" value="1"/>
</dbReference>
<dbReference type="GO" id="GO:0042398">
    <property type="term" value="P:modified amino acid biosynthetic process"/>
    <property type="evidence" value="ECO:0007669"/>
    <property type="project" value="InterPro"/>
</dbReference>
<dbReference type="SUPFAM" id="SSF55931">
    <property type="entry name" value="Glutamine synthetase/guanido kinase"/>
    <property type="match status" value="1"/>
</dbReference>
<dbReference type="AlphaFoldDB" id="A0A1H5T7C5"/>
<dbReference type="GO" id="GO:0004357">
    <property type="term" value="F:glutamate-cysteine ligase activity"/>
    <property type="evidence" value="ECO:0007669"/>
    <property type="project" value="UniProtKB-EC"/>
</dbReference>
<keyword evidence="3 4" id="KW-0067">ATP-binding</keyword>
<evidence type="ECO:0000256" key="1">
    <source>
        <dbReference type="ARBA" id="ARBA00022598"/>
    </source>
</evidence>
<dbReference type="PANTHER" id="PTHR36510:SF1">
    <property type="entry name" value="GLUTAMATE--CYSTEINE LIGASE 2-RELATED"/>
    <property type="match status" value="1"/>
</dbReference>
<keyword evidence="1 4" id="KW-0436">Ligase</keyword>
<protein>
    <recommendedName>
        <fullName evidence="4">Putative glutamate--cysteine ligase 2</fullName>
        <ecNumber evidence="4">6.3.2.2</ecNumber>
    </recommendedName>
    <alternativeName>
        <fullName evidence="4">Gamma-glutamylcysteine synthetase 2</fullName>
        <shortName evidence="4">GCS 2</shortName>
        <shortName evidence="4">Gamma-GCS 2</shortName>
    </alternativeName>
</protein>
<evidence type="ECO:0000313" key="6">
    <source>
        <dbReference type="Proteomes" id="UP000236743"/>
    </source>
</evidence>
<evidence type="ECO:0000256" key="3">
    <source>
        <dbReference type="ARBA" id="ARBA00022840"/>
    </source>
</evidence>
<dbReference type="InterPro" id="IPR011793">
    <property type="entry name" value="YbdK"/>
</dbReference>
<comment type="function">
    <text evidence="4">ATP-dependent carboxylate-amine ligase which exhibits weak glutamate--cysteine ligase activity.</text>
</comment>
<proteinExistence type="inferred from homology"/>
<organism evidence="5 6">
    <name type="scientific">Bosea lathyri</name>
    <dbReference type="NCBI Taxonomy" id="1036778"/>
    <lineage>
        <taxon>Bacteria</taxon>
        <taxon>Pseudomonadati</taxon>
        <taxon>Pseudomonadota</taxon>
        <taxon>Alphaproteobacteria</taxon>
        <taxon>Hyphomicrobiales</taxon>
        <taxon>Boseaceae</taxon>
        <taxon>Bosea</taxon>
    </lineage>
</organism>
<dbReference type="PANTHER" id="PTHR36510">
    <property type="entry name" value="GLUTAMATE--CYSTEINE LIGASE 2-RELATED"/>
    <property type="match status" value="1"/>
</dbReference>
<evidence type="ECO:0000256" key="4">
    <source>
        <dbReference type="HAMAP-Rule" id="MF_01609"/>
    </source>
</evidence>